<dbReference type="PANTHER" id="PTHR20854">
    <property type="entry name" value="INOSITOL MONOPHOSPHATASE"/>
    <property type="match status" value="1"/>
</dbReference>
<reference evidence="6 7" key="1">
    <citation type="submission" date="2016-10" db="EMBL/GenBank/DDBJ databases">
        <authorList>
            <person name="de Groot N.N."/>
        </authorList>
    </citation>
    <scope>NUCLEOTIDE SEQUENCE [LARGE SCALE GENOMIC DNA]</scope>
    <source>
        <strain evidence="6 7">U95</strain>
    </source>
</reference>
<dbReference type="Gene3D" id="3.30.540.10">
    <property type="entry name" value="Fructose-1,6-Bisphosphatase, subunit A, domain 1"/>
    <property type="match status" value="1"/>
</dbReference>
<dbReference type="SUPFAM" id="SSF56655">
    <property type="entry name" value="Carbohydrate phosphatase"/>
    <property type="match status" value="1"/>
</dbReference>
<keyword evidence="4 5" id="KW-0460">Magnesium</keyword>
<evidence type="ECO:0000313" key="7">
    <source>
        <dbReference type="Proteomes" id="UP000198767"/>
    </source>
</evidence>
<dbReference type="InterPro" id="IPR020583">
    <property type="entry name" value="Inositol_monoP_metal-BS"/>
</dbReference>
<dbReference type="RefSeq" id="WP_090220569.1">
    <property type="nucleotide sequence ID" value="NZ_FMWG01000011.1"/>
</dbReference>
<keyword evidence="3" id="KW-0378">Hydrolase</keyword>
<evidence type="ECO:0000256" key="3">
    <source>
        <dbReference type="ARBA" id="ARBA00022801"/>
    </source>
</evidence>
<dbReference type="Pfam" id="PF00459">
    <property type="entry name" value="Inositol_P"/>
    <property type="match status" value="1"/>
</dbReference>
<evidence type="ECO:0000256" key="1">
    <source>
        <dbReference type="ARBA" id="ARBA00009759"/>
    </source>
</evidence>
<dbReference type="GO" id="GO:0008934">
    <property type="term" value="F:inositol monophosphate 1-phosphatase activity"/>
    <property type="evidence" value="ECO:0007669"/>
    <property type="project" value="TreeGrafter"/>
</dbReference>
<accession>A0A1G5RAS6</accession>
<sequence length="256" mass="27409">MQDRLTFIQNLSAEAGALAQDLRSAQGDGFVETKGHQDFVTVADRAVEELIRSRIAEAYPNEHVLGEEAGQSGEGPALWVVDPIDGTANYMRGAPDWAVSIAFVQDGIITHGGICAPDLNIMIWAEKGKGAGSNVGEVALSQCQDPKMALLMLGWSARQTVPGHLEIIGKALEAGMEYRRNGCAVVSLLALALGRAEAYWERQVNAWDVFAMRLILEEAGARIISPDVLSFIPNGGPFLAVVPGVEEEMRAVIGAI</sequence>
<name>A0A1G5RAS6_9RHOB</name>
<dbReference type="PANTHER" id="PTHR20854:SF4">
    <property type="entry name" value="INOSITOL-1-MONOPHOSPHATASE-RELATED"/>
    <property type="match status" value="1"/>
</dbReference>
<dbReference type="InterPro" id="IPR000760">
    <property type="entry name" value="Inositol_monophosphatase-like"/>
</dbReference>
<dbReference type="AlphaFoldDB" id="A0A1G5RAS6"/>
<organism evidence="6 7">
    <name type="scientific">Epibacterium ulvae</name>
    <dbReference type="NCBI Taxonomy" id="1156985"/>
    <lineage>
        <taxon>Bacteria</taxon>
        <taxon>Pseudomonadati</taxon>
        <taxon>Pseudomonadota</taxon>
        <taxon>Alphaproteobacteria</taxon>
        <taxon>Rhodobacterales</taxon>
        <taxon>Roseobacteraceae</taxon>
        <taxon>Epibacterium</taxon>
    </lineage>
</organism>
<feature type="binding site" evidence="5">
    <location>
        <position position="85"/>
    </location>
    <ligand>
        <name>Mg(2+)</name>
        <dbReference type="ChEBI" id="CHEBI:18420"/>
        <label>1</label>
        <note>catalytic</note>
    </ligand>
</feature>
<evidence type="ECO:0000256" key="2">
    <source>
        <dbReference type="ARBA" id="ARBA00022723"/>
    </source>
</evidence>
<feature type="binding site" evidence="5">
    <location>
        <position position="82"/>
    </location>
    <ligand>
        <name>Mg(2+)</name>
        <dbReference type="ChEBI" id="CHEBI:18420"/>
        <label>1</label>
        <note>catalytic</note>
    </ligand>
</feature>
<dbReference type="PROSITE" id="PS00629">
    <property type="entry name" value="IMP_1"/>
    <property type="match status" value="1"/>
</dbReference>
<gene>
    <name evidence="6" type="ORF">SAMN04488118_111112</name>
</gene>
<dbReference type="PRINTS" id="PR00377">
    <property type="entry name" value="IMPHPHTASES"/>
</dbReference>
<dbReference type="Proteomes" id="UP000198767">
    <property type="component" value="Unassembled WGS sequence"/>
</dbReference>
<evidence type="ECO:0000256" key="4">
    <source>
        <dbReference type="ARBA" id="ARBA00022842"/>
    </source>
</evidence>
<feature type="binding site" evidence="5">
    <location>
        <position position="208"/>
    </location>
    <ligand>
        <name>Mg(2+)</name>
        <dbReference type="ChEBI" id="CHEBI:18420"/>
        <label>1</label>
        <note>catalytic</note>
    </ligand>
</feature>
<evidence type="ECO:0000256" key="5">
    <source>
        <dbReference type="PIRSR" id="PIRSR600760-2"/>
    </source>
</evidence>
<proteinExistence type="inferred from homology"/>
<comment type="similarity">
    <text evidence="1">Belongs to the inositol monophosphatase superfamily.</text>
</comment>
<evidence type="ECO:0000313" key="6">
    <source>
        <dbReference type="EMBL" id="SCZ71184.1"/>
    </source>
</evidence>
<dbReference type="GO" id="GO:0046872">
    <property type="term" value="F:metal ion binding"/>
    <property type="evidence" value="ECO:0007669"/>
    <property type="project" value="UniProtKB-KW"/>
</dbReference>
<dbReference type="GO" id="GO:0007165">
    <property type="term" value="P:signal transduction"/>
    <property type="evidence" value="ECO:0007669"/>
    <property type="project" value="TreeGrafter"/>
</dbReference>
<dbReference type="STRING" id="1156985.SAMN04488118_111112"/>
<comment type="cofactor">
    <cofactor evidence="5">
        <name>Mg(2+)</name>
        <dbReference type="ChEBI" id="CHEBI:18420"/>
    </cofactor>
</comment>
<dbReference type="EMBL" id="FMWG01000011">
    <property type="protein sequence ID" value="SCZ71184.1"/>
    <property type="molecule type" value="Genomic_DNA"/>
</dbReference>
<feature type="binding site" evidence="5">
    <location>
        <position position="67"/>
    </location>
    <ligand>
        <name>Mg(2+)</name>
        <dbReference type="ChEBI" id="CHEBI:18420"/>
        <label>1</label>
        <note>catalytic</note>
    </ligand>
</feature>
<dbReference type="OrthoDB" id="9785695at2"/>
<dbReference type="GO" id="GO:0006020">
    <property type="term" value="P:inositol metabolic process"/>
    <property type="evidence" value="ECO:0007669"/>
    <property type="project" value="TreeGrafter"/>
</dbReference>
<protein>
    <submittedName>
        <fullName evidence="6">Myo-inositol-1(Or 4)-monophosphatase</fullName>
    </submittedName>
</protein>
<keyword evidence="7" id="KW-1185">Reference proteome</keyword>
<keyword evidence="2 5" id="KW-0479">Metal-binding</keyword>
<feature type="binding site" evidence="5">
    <location>
        <position position="84"/>
    </location>
    <ligand>
        <name>Mg(2+)</name>
        <dbReference type="ChEBI" id="CHEBI:18420"/>
        <label>1</label>
        <note>catalytic</note>
    </ligand>
</feature>
<dbReference type="Gene3D" id="3.40.190.80">
    <property type="match status" value="1"/>
</dbReference>